<accession>W0AG75</accession>
<keyword evidence="1" id="KW-0472">Membrane</keyword>
<keyword evidence="3" id="KW-1185">Reference proteome</keyword>
<sequence length="62" mass="7154">MARVTVTLRSVSRWWLRPAIGGVVFVTWLAGKMRPSRQDIYIDRLKAAISWLVERGVKVRAE</sequence>
<dbReference type="HOGENOM" id="CLU_2901927_0_0_5"/>
<dbReference type="AlphaFoldDB" id="W0AG75"/>
<keyword evidence="1" id="KW-1133">Transmembrane helix</keyword>
<dbReference type="STRING" id="1123269.NX02_19320"/>
<feature type="transmembrane region" description="Helical" evidence="1">
    <location>
        <begin position="14"/>
        <end position="31"/>
    </location>
</feature>
<evidence type="ECO:0000313" key="2">
    <source>
        <dbReference type="EMBL" id="AHE55527.1"/>
    </source>
</evidence>
<proteinExistence type="predicted"/>
<protein>
    <submittedName>
        <fullName evidence="2">Uncharacterized protein</fullName>
    </submittedName>
</protein>
<keyword evidence="1" id="KW-0812">Transmembrane</keyword>
<gene>
    <name evidence="2" type="ORF">NX02_19320</name>
</gene>
<dbReference type="PATRIC" id="fig|1123269.5.peg.3779"/>
<evidence type="ECO:0000256" key="1">
    <source>
        <dbReference type="SAM" id="Phobius"/>
    </source>
</evidence>
<organism evidence="2 3">
    <name type="scientific">Sphingomonas sanxanigenens DSM 19645 = NX02</name>
    <dbReference type="NCBI Taxonomy" id="1123269"/>
    <lineage>
        <taxon>Bacteria</taxon>
        <taxon>Pseudomonadati</taxon>
        <taxon>Pseudomonadota</taxon>
        <taxon>Alphaproteobacteria</taxon>
        <taxon>Sphingomonadales</taxon>
        <taxon>Sphingomonadaceae</taxon>
        <taxon>Sphingomonas</taxon>
    </lineage>
</organism>
<reference evidence="2 3" key="1">
    <citation type="submission" date="2013-07" db="EMBL/GenBank/DDBJ databases">
        <title>Completed genome of Sphingomonas sanxanigenens NX02.</title>
        <authorList>
            <person name="Ma T."/>
            <person name="Huang H."/>
            <person name="Wu M."/>
            <person name="Li X."/>
            <person name="Li G."/>
        </authorList>
    </citation>
    <scope>NUCLEOTIDE SEQUENCE [LARGE SCALE GENOMIC DNA]</scope>
    <source>
        <strain evidence="2 3">NX02</strain>
    </source>
</reference>
<evidence type="ECO:0000313" key="3">
    <source>
        <dbReference type="Proteomes" id="UP000018851"/>
    </source>
</evidence>
<dbReference type="Proteomes" id="UP000018851">
    <property type="component" value="Chromosome"/>
</dbReference>
<dbReference type="EMBL" id="CP006644">
    <property type="protein sequence ID" value="AHE55527.1"/>
    <property type="molecule type" value="Genomic_DNA"/>
</dbReference>
<name>W0AG75_9SPHN</name>
<dbReference type="KEGG" id="ssan:NX02_19320"/>